<evidence type="ECO:0000313" key="2">
    <source>
        <dbReference type="Proteomes" id="UP000615755"/>
    </source>
</evidence>
<sequence length="351" mass="40123">MLRHTSFLVLIANTLAFNTPNMRTLSDIYNKNFSIFSNSANIHYSIRKYRTQMPIIKVWIYLTVTIFLFNIQQVLASDIYLSASQVKHTIPFRQQHVDFDPIGVNALASFDVTAKHTISFNYGLWTQDTQITESLQADIEVDTYGIALTYYFDDAWYGSVFYDHWQDNIQIQNTARKFNALEQKNRAYSYTGTLGWGTEMGSFYYNVSTTIQSNKWESDESITLPKTRSARTVQEIDTTFASIALDASRYATLGQHNALIYGVQVSWHQLVKDNSITALNTNPIRQGNTRRTNSRTNIGITDHLSTDSYGQARFYTMLLLGEFWTIDVSFSQDFSSDSSGNDLSMGLGYQF</sequence>
<evidence type="ECO:0000313" key="1">
    <source>
        <dbReference type="EMBL" id="MBE0370620.1"/>
    </source>
</evidence>
<accession>A0ABR9EHY7</accession>
<name>A0ABR9EHY7_9GAMM</name>
<gene>
    <name evidence="1" type="ORF">PAUR_b0693</name>
</gene>
<dbReference type="Proteomes" id="UP000615755">
    <property type="component" value="Unassembled WGS sequence"/>
</dbReference>
<protein>
    <submittedName>
        <fullName evidence="1">Uncharacterized protein</fullName>
    </submittedName>
</protein>
<proteinExistence type="predicted"/>
<organism evidence="1 2">
    <name type="scientific">Pseudoalteromonas aurantia 208</name>
    <dbReference type="NCBI Taxonomy" id="1314867"/>
    <lineage>
        <taxon>Bacteria</taxon>
        <taxon>Pseudomonadati</taxon>
        <taxon>Pseudomonadota</taxon>
        <taxon>Gammaproteobacteria</taxon>
        <taxon>Alteromonadales</taxon>
        <taxon>Pseudoalteromonadaceae</taxon>
        <taxon>Pseudoalteromonas</taxon>
    </lineage>
</organism>
<dbReference type="EMBL" id="AQGV01000015">
    <property type="protein sequence ID" value="MBE0370620.1"/>
    <property type="molecule type" value="Genomic_DNA"/>
</dbReference>
<reference evidence="1 2" key="1">
    <citation type="submission" date="2015-03" db="EMBL/GenBank/DDBJ databases">
        <title>Genome sequence of Pseudoalteromonas aurantia.</title>
        <authorList>
            <person name="Xie B.-B."/>
            <person name="Rong J.-C."/>
            <person name="Qin Q.-L."/>
            <person name="Zhang Y.-Z."/>
        </authorList>
    </citation>
    <scope>NUCLEOTIDE SEQUENCE [LARGE SCALE GENOMIC DNA]</scope>
    <source>
        <strain evidence="1 2">208</strain>
    </source>
</reference>
<comment type="caution">
    <text evidence="1">The sequence shown here is derived from an EMBL/GenBank/DDBJ whole genome shotgun (WGS) entry which is preliminary data.</text>
</comment>
<keyword evidence="2" id="KW-1185">Reference proteome</keyword>